<keyword evidence="1" id="KW-0472">Membrane</keyword>
<accession>A0A239D8Z2</accession>
<dbReference type="EMBL" id="FZOH01000003">
    <property type="protein sequence ID" value="SNS28759.1"/>
    <property type="molecule type" value="Genomic_DNA"/>
</dbReference>
<dbReference type="Proteomes" id="UP000198386">
    <property type="component" value="Unassembled WGS sequence"/>
</dbReference>
<dbReference type="RefSeq" id="WP_089403765.1">
    <property type="nucleotide sequence ID" value="NZ_FZOH01000003.1"/>
</dbReference>
<dbReference type="AlphaFoldDB" id="A0A239D8Z2"/>
<dbReference type="Pfam" id="PF07885">
    <property type="entry name" value="Ion_trans_2"/>
    <property type="match status" value="1"/>
</dbReference>
<reference evidence="4" key="1">
    <citation type="submission" date="2017-06" db="EMBL/GenBank/DDBJ databases">
        <authorList>
            <person name="Varghese N."/>
            <person name="Submissions S."/>
        </authorList>
    </citation>
    <scope>NUCLEOTIDE SEQUENCE [LARGE SCALE GENOMIC DNA]</scope>
    <source>
        <strain evidence="4">DSM 45423</strain>
    </source>
</reference>
<feature type="transmembrane region" description="Helical" evidence="1">
    <location>
        <begin position="79"/>
        <end position="96"/>
    </location>
</feature>
<feature type="transmembrane region" description="Helical" evidence="1">
    <location>
        <begin position="213"/>
        <end position="232"/>
    </location>
</feature>
<evidence type="ECO:0000256" key="1">
    <source>
        <dbReference type="SAM" id="Phobius"/>
    </source>
</evidence>
<protein>
    <submittedName>
        <fullName evidence="3">Ion channel</fullName>
    </submittedName>
</protein>
<dbReference type="OrthoDB" id="3288670at2"/>
<feature type="domain" description="Potassium channel" evidence="2">
    <location>
        <begin position="155"/>
        <end position="229"/>
    </location>
</feature>
<feature type="transmembrane region" description="Helical" evidence="1">
    <location>
        <begin position="20"/>
        <end position="38"/>
    </location>
</feature>
<gene>
    <name evidence="3" type="ORF">SAMN04488107_2056</name>
</gene>
<evidence type="ECO:0000313" key="3">
    <source>
        <dbReference type="EMBL" id="SNS28759.1"/>
    </source>
</evidence>
<dbReference type="InterPro" id="IPR013099">
    <property type="entry name" value="K_chnl_dom"/>
</dbReference>
<keyword evidence="4" id="KW-1185">Reference proteome</keyword>
<feature type="transmembrane region" description="Helical" evidence="1">
    <location>
        <begin position="116"/>
        <end position="134"/>
    </location>
</feature>
<evidence type="ECO:0000313" key="4">
    <source>
        <dbReference type="Proteomes" id="UP000198386"/>
    </source>
</evidence>
<feature type="transmembrane region" description="Helical" evidence="1">
    <location>
        <begin position="146"/>
        <end position="165"/>
    </location>
</feature>
<keyword evidence="1" id="KW-0812">Transmembrane</keyword>
<evidence type="ECO:0000259" key="2">
    <source>
        <dbReference type="Pfam" id="PF07885"/>
    </source>
</evidence>
<dbReference type="Gene3D" id="1.10.287.70">
    <property type="match status" value="1"/>
</dbReference>
<dbReference type="SUPFAM" id="SSF81324">
    <property type="entry name" value="Voltage-gated potassium channels"/>
    <property type="match status" value="1"/>
</dbReference>
<sequence length="250" mass="26233">MSIRHRLRPFDDLSPSLDRFGALLALTVVALVTLSLAGVTPGRAGPAESAAQVVVTVFVGATLLLALRTSGVARHWLRVAGVLVGLSVLVTVTGIVARLPGATDEAAVAHSGTAPVLWIVLSALAPVAVIRRLLQHDEVTLRTVQGAVAAYLLIALAFFFAFLGVQGAQDDFFGRPEPTTTFMYFSLSTITTVGYGDLAAVSPPGRLLAVTEALVGQVFLVTFVALLVGLLGERWRGRQPGSRADDDPVV</sequence>
<keyword evidence="1" id="KW-1133">Transmembrane helix</keyword>
<feature type="transmembrane region" description="Helical" evidence="1">
    <location>
        <begin position="50"/>
        <end position="67"/>
    </location>
</feature>
<proteinExistence type="predicted"/>
<organism evidence="3 4">
    <name type="scientific">Geodermatophilus saharensis</name>
    <dbReference type="NCBI Taxonomy" id="1137994"/>
    <lineage>
        <taxon>Bacteria</taxon>
        <taxon>Bacillati</taxon>
        <taxon>Actinomycetota</taxon>
        <taxon>Actinomycetes</taxon>
        <taxon>Geodermatophilales</taxon>
        <taxon>Geodermatophilaceae</taxon>
        <taxon>Geodermatophilus</taxon>
    </lineage>
</organism>
<name>A0A239D8Z2_9ACTN</name>